<reference evidence="3" key="1">
    <citation type="journal article" date="2011" name="PLoS Genet.">
        <title>Genomic analysis of the necrotrophic fungal pathogens Sclerotinia sclerotiorum and Botrytis cinerea.</title>
        <authorList>
            <person name="Amselem J."/>
            <person name="Cuomo C.A."/>
            <person name="van Kan J.A."/>
            <person name="Viaud M."/>
            <person name="Benito E.P."/>
            <person name="Couloux A."/>
            <person name="Coutinho P.M."/>
            <person name="de Vries R.P."/>
            <person name="Dyer P.S."/>
            <person name="Fillinger S."/>
            <person name="Fournier E."/>
            <person name="Gout L."/>
            <person name="Hahn M."/>
            <person name="Kohn L."/>
            <person name="Lapalu N."/>
            <person name="Plummer K.M."/>
            <person name="Pradier J.M."/>
            <person name="Quevillon E."/>
            <person name="Sharon A."/>
            <person name="Simon A."/>
            <person name="ten Have A."/>
            <person name="Tudzynski B."/>
            <person name="Tudzynski P."/>
            <person name="Wincker P."/>
            <person name="Andrew M."/>
            <person name="Anthouard V."/>
            <person name="Beever R.E."/>
            <person name="Beffa R."/>
            <person name="Benoit I."/>
            <person name="Bouzid O."/>
            <person name="Brault B."/>
            <person name="Chen Z."/>
            <person name="Choquer M."/>
            <person name="Collemare J."/>
            <person name="Cotton P."/>
            <person name="Danchin E.G."/>
            <person name="Da Silva C."/>
            <person name="Gautier A."/>
            <person name="Giraud C."/>
            <person name="Giraud T."/>
            <person name="Gonzalez C."/>
            <person name="Grossetete S."/>
            <person name="Guldener U."/>
            <person name="Henrissat B."/>
            <person name="Howlett B.J."/>
            <person name="Kodira C."/>
            <person name="Kretschmer M."/>
            <person name="Lappartient A."/>
            <person name="Leroch M."/>
            <person name="Levis C."/>
            <person name="Mauceli E."/>
            <person name="Neuveglise C."/>
            <person name="Oeser B."/>
            <person name="Pearson M."/>
            <person name="Poulain J."/>
            <person name="Poussereau N."/>
            <person name="Quesneville H."/>
            <person name="Rascle C."/>
            <person name="Schumacher J."/>
            <person name="Segurens B."/>
            <person name="Sexton A."/>
            <person name="Silva E."/>
            <person name="Sirven C."/>
            <person name="Soanes D.M."/>
            <person name="Talbot N.J."/>
            <person name="Templeton M."/>
            <person name="Yandava C."/>
            <person name="Yarden O."/>
            <person name="Zeng Q."/>
            <person name="Rollins J.A."/>
            <person name="Lebrun M.H."/>
            <person name="Dickman M."/>
        </authorList>
    </citation>
    <scope>NUCLEOTIDE SEQUENCE [LARGE SCALE GENOMIC DNA]</scope>
    <source>
        <strain evidence="3">T4</strain>
    </source>
</reference>
<evidence type="ECO:0000256" key="1">
    <source>
        <dbReference type="SAM" id="SignalP"/>
    </source>
</evidence>
<dbReference type="EMBL" id="FQ790282">
    <property type="protein sequence ID" value="CCD46739.1"/>
    <property type="molecule type" value="Genomic_DNA"/>
</dbReference>
<dbReference type="InParanoid" id="G2Y249"/>
<feature type="chain" id="PRO_5003440515" description="Secreted protein" evidence="1">
    <location>
        <begin position="17"/>
        <end position="95"/>
    </location>
</feature>
<protein>
    <recommendedName>
        <fullName evidence="4">Secreted protein</fullName>
    </recommendedName>
</protein>
<evidence type="ECO:0008006" key="4">
    <source>
        <dbReference type="Google" id="ProtNLM"/>
    </source>
</evidence>
<dbReference type="Proteomes" id="UP000008177">
    <property type="component" value="Unplaced contigs"/>
</dbReference>
<proteinExistence type="predicted"/>
<dbReference type="AlphaFoldDB" id="G2Y249"/>
<name>G2Y249_BOTF4</name>
<evidence type="ECO:0000313" key="3">
    <source>
        <dbReference type="Proteomes" id="UP000008177"/>
    </source>
</evidence>
<accession>G2Y249</accession>
<organism evidence="2 3">
    <name type="scientific">Botryotinia fuckeliana (strain T4)</name>
    <name type="common">Noble rot fungus</name>
    <name type="synonym">Botrytis cinerea</name>
    <dbReference type="NCBI Taxonomy" id="999810"/>
    <lineage>
        <taxon>Eukaryota</taxon>
        <taxon>Fungi</taxon>
        <taxon>Dikarya</taxon>
        <taxon>Ascomycota</taxon>
        <taxon>Pezizomycotina</taxon>
        <taxon>Leotiomycetes</taxon>
        <taxon>Helotiales</taxon>
        <taxon>Sclerotiniaceae</taxon>
        <taxon>Botrytis</taxon>
    </lineage>
</organism>
<evidence type="ECO:0000313" key="2">
    <source>
        <dbReference type="EMBL" id="CCD46739.1"/>
    </source>
</evidence>
<sequence>MYTWTIFGLCLDFTWTMLGLYLHPDAVCPIRQFICLNSILLGSNGVMRLKNMLSMSKVLDQLSHHTTVPNSQFKYPWRSTTTTQDVNTDSMEANK</sequence>
<feature type="signal peptide" evidence="1">
    <location>
        <begin position="1"/>
        <end position="16"/>
    </location>
</feature>
<gene>
    <name evidence="2" type="ORF">BofuT4_uP043500.1</name>
</gene>
<dbReference type="HOGENOM" id="CLU_2372525_0_0_1"/>
<keyword evidence="1" id="KW-0732">Signal</keyword>